<name>A0A0J6IQA2_9PSED</name>
<dbReference type="Pfam" id="PF08239">
    <property type="entry name" value="SH3_3"/>
    <property type="match status" value="1"/>
</dbReference>
<proteinExistence type="predicted"/>
<dbReference type="InterPro" id="IPR003646">
    <property type="entry name" value="SH3-like_bac-type"/>
</dbReference>
<evidence type="ECO:0000313" key="3">
    <source>
        <dbReference type="Proteomes" id="UP000036325"/>
    </source>
</evidence>
<evidence type="ECO:0000259" key="1">
    <source>
        <dbReference type="Pfam" id="PF08239"/>
    </source>
</evidence>
<reference evidence="2 3" key="1">
    <citation type="submission" date="2015-02" db="EMBL/GenBank/DDBJ databases">
        <title>Pseudomonas helleri sp. nov. and Pseudomonas weihenstephanensis sp. nov., isolated from raw cows milk.</title>
        <authorList>
            <person name="von Neubeck M."/>
            <person name="Huptas C."/>
            <person name="Wenning M."/>
            <person name="Scherer S."/>
        </authorList>
    </citation>
    <scope>NUCLEOTIDE SEQUENCE [LARGE SCALE GENOMIC DNA]</scope>
    <source>
        <strain evidence="2 3">DSM 29166</strain>
    </source>
</reference>
<comment type="caution">
    <text evidence="2">The sequence shown here is derived from an EMBL/GenBank/DDBJ whole genome shotgun (WGS) entry which is preliminary data.</text>
</comment>
<dbReference type="Proteomes" id="UP000036325">
    <property type="component" value="Unassembled WGS sequence"/>
</dbReference>
<dbReference type="EMBL" id="JYLF01000003">
    <property type="protein sequence ID" value="KMN14403.1"/>
    <property type="molecule type" value="Genomic_DNA"/>
</dbReference>
<dbReference type="PATRIC" id="fig|1608994.3.peg.2729"/>
<accession>A0A0J6IQA2</accession>
<dbReference type="Gene3D" id="2.30.30.40">
    <property type="entry name" value="SH3 Domains"/>
    <property type="match status" value="1"/>
</dbReference>
<dbReference type="RefSeq" id="WP_048364219.1">
    <property type="nucleotide sequence ID" value="NZ_JYLF01000003.1"/>
</dbReference>
<organism evidence="2 3">
    <name type="scientific">Pseudomonas weihenstephanensis</name>
    <dbReference type="NCBI Taxonomy" id="1608994"/>
    <lineage>
        <taxon>Bacteria</taxon>
        <taxon>Pseudomonadati</taxon>
        <taxon>Pseudomonadota</taxon>
        <taxon>Gammaproteobacteria</taxon>
        <taxon>Pseudomonadales</taxon>
        <taxon>Pseudomonadaceae</taxon>
        <taxon>Pseudomonas</taxon>
    </lineage>
</organism>
<evidence type="ECO:0000313" key="2">
    <source>
        <dbReference type="EMBL" id="KMN14403.1"/>
    </source>
</evidence>
<gene>
    <name evidence="2" type="ORF">TU86_10510</name>
</gene>
<protein>
    <recommendedName>
        <fullName evidence="1">SH3b domain-containing protein</fullName>
    </recommendedName>
</protein>
<feature type="domain" description="SH3b" evidence="1">
    <location>
        <begin position="319"/>
        <end position="372"/>
    </location>
</feature>
<dbReference type="OrthoDB" id="6654915at2"/>
<dbReference type="AlphaFoldDB" id="A0A0J6IQA2"/>
<sequence length="375" mass="40444">MDEDDKKKQRGDALKKMQDLFNKPMYASILANSPAEQLGKTLDVVSLMKLDGIAEQILNAQKAVAFVKVGGGITEQILKAQEAVSVMKSGGFIDQISKAQEAVSSLRLGGIAQQLSLAHEAVSSIRTSGFAEQILKAQEAVSGMKLGRYAELLGQINKSGIGTVSSNMLGLSQSAKWFEIQKKSALYSYLATVESADGLAFLDLQEGLDPASVTLDVSTWEEVSAAQPEVEKEIIGLLKSRGDLSQLSHQSKRHLCVIYLLLFLELMNHASALITVGTWVEGIVASAGTSSEVRKQFKGLSEAQKALLEGQCVTTGEQVILRSSFSTDSPELGRLARGVFLDVLEGSKDGWVYVLAEIDGEAVEGWVARRYVVVF</sequence>